<evidence type="ECO:0000259" key="2">
    <source>
        <dbReference type="Pfam" id="PF01551"/>
    </source>
</evidence>
<dbReference type="Pfam" id="PF01551">
    <property type="entry name" value="Peptidase_M23"/>
    <property type="match status" value="1"/>
</dbReference>
<proteinExistence type="predicted"/>
<evidence type="ECO:0000313" key="3">
    <source>
        <dbReference type="EMBL" id="MTI23840.1"/>
    </source>
</evidence>
<dbReference type="PANTHER" id="PTHR21666:SF289">
    <property type="entry name" value="L-ALA--D-GLU ENDOPEPTIDASE"/>
    <property type="match status" value="1"/>
</dbReference>
<dbReference type="InterPro" id="IPR050570">
    <property type="entry name" value="Cell_wall_metabolism_enzyme"/>
</dbReference>
<reference evidence="3 4" key="1">
    <citation type="submission" date="2019-02" db="EMBL/GenBank/DDBJ databases">
        <authorList>
            <person name="Goldberg S.R."/>
            <person name="Haltli B.A."/>
            <person name="Correa H."/>
            <person name="Russell K.G."/>
        </authorList>
    </citation>
    <scope>NUCLEOTIDE SEQUENCE [LARGE SCALE GENOMIC DNA]</scope>
    <source>
        <strain evidence="3 4">JCM 16186</strain>
    </source>
</reference>
<protein>
    <submittedName>
        <fullName evidence="3">M23 family metallopeptidase</fullName>
    </submittedName>
</protein>
<dbReference type="CDD" id="cd12797">
    <property type="entry name" value="M23_peptidase"/>
    <property type="match status" value="1"/>
</dbReference>
<dbReference type="PANTHER" id="PTHR21666">
    <property type="entry name" value="PEPTIDASE-RELATED"/>
    <property type="match status" value="1"/>
</dbReference>
<dbReference type="EMBL" id="SMLW01000314">
    <property type="protein sequence ID" value="MTI23840.1"/>
    <property type="molecule type" value="Genomic_DNA"/>
</dbReference>
<dbReference type="SUPFAM" id="SSF51261">
    <property type="entry name" value="Duplicated hybrid motif"/>
    <property type="match status" value="1"/>
</dbReference>
<accession>A0ABW9RKW4</accession>
<evidence type="ECO:0000256" key="1">
    <source>
        <dbReference type="ARBA" id="ARBA00022729"/>
    </source>
</evidence>
<dbReference type="InterPro" id="IPR011055">
    <property type="entry name" value="Dup_hybrid_motif"/>
</dbReference>
<name>A0ABW9RKW4_9BACT</name>
<comment type="caution">
    <text evidence="3">The sequence shown here is derived from an EMBL/GenBank/DDBJ whole genome shotgun (WGS) entry which is preliminary data.</text>
</comment>
<gene>
    <name evidence="3" type="ORF">E1163_02645</name>
</gene>
<organism evidence="3 4">
    <name type="scientific">Fulvivirga kasyanovii</name>
    <dbReference type="NCBI Taxonomy" id="396812"/>
    <lineage>
        <taxon>Bacteria</taxon>
        <taxon>Pseudomonadati</taxon>
        <taxon>Bacteroidota</taxon>
        <taxon>Cytophagia</taxon>
        <taxon>Cytophagales</taxon>
        <taxon>Fulvivirgaceae</taxon>
        <taxon>Fulvivirga</taxon>
    </lineage>
</organism>
<feature type="domain" description="M23ase beta-sheet core" evidence="2">
    <location>
        <begin position="65"/>
        <end position="133"/>
    </location>
</feature>
<keyword evidence="4" id="KW-1185">Reference proteome</keyword>
<sequence>MKNYWNLKLGRSVLFVIVGLLSGTTVYGQLEENHMYKENYYLFPIKPGVRNTLAGTMGELRSSHFHSGIDIRTESRIGLPVHASANGFISRVSVSTSGYGNALYIQHPNGHTTVYAHLDHFNGAIAQYVREEQYKRKTFELNLYFRSGQFEVKKGDVVAFGGNSGSSGGPHLHFDLRDKNQKPLNPLKYGFDEIWDRTPPEAHKIALKTLDKDARVNGQFGRFEFKVRRVGNDYVIDQPIEVSGTIGTELYAYDKLDNSRFRCGINLITMEVDDKETFKSEISTFSFAEQRNILKHMNYPDLYETGERFHKLYVDDGNELNFYSTDNNKGRIKINGDGEHSVKVVMTDSYNNVSNLKFKLKAGNNVPAKSAAYGHTSGSEINLIDNTLVLKAPVNNTGKTVIYTPEMHELQPAYMLGGNQAVYLWNMKEGLPHSVDINGTNKLLHYKEMVKPGASYRYYSDKMDIYFPKDALFDTLYLQTVYNYIETDKSEEFKVGDEQVPLKKYISVTLKPQLPYQKPEKYSVYAIDGKGNAYYKGGKWEYGRVTFWTRNFGKFAILEDTIPPRITPVQVNRDELKFKISDERSGIDGFKCYVNNEWVLMNYDYKTHLIWSEKLDNTLPFAGEVKLIVTDNQGNEQVYTSKL</sequence>
<dbReference type="InterPro" id="IPR016047">
    <property type="entry name" value="M23ase_b-sheet_dom"/>
</dbReference>
<dbReference type="Proteomes" id="UP000798808">
    <property type="component" value="Unassembled WGS sequence"/>
</dbReference>
<evidence type="ECO:0000313" key="4">
    <source>
        <dbReference type="Proteomes" id="UP000798808"/>
    </source>
</evidence>
<keyword evidence="1" id="KW-0732">Signal</keyword>
<dbReference type="Gene3D" id="2.70.70.10">
    <property type="entry name" value="Glucose Permease (Domain IIA)"/>
    <property type="match status" value="1"/>
</dbReference>